<evidence type="ECO:0000313" key="2">
    <source>
        <dbReference type="EMBL" id="GBN73809.1"/>
    </source>
</evidence>
<gene>
    <name evidence="2" type="primary">JRKL_86</name>
    <name evidence="2" type="ORF">AVEN_168486_1</name>
</gene>
<name>A0A4Y2REX0_ARAVE</name>
<dbReference type="Proteomes" id="UP000499080">
    <property type="component" value="Unassembled WGS sequence"/>
</dbReference>
<accession>A0A4Y2REX0</accession>
<feature type="domain" description="DDE-1" evidence="1">
    <location>
        <begin position="16"/>
        <end position="119"/>
    </location>
</feature>
<dbReference type="AlphaFoldDB" id="A0A4Y2REX0"/>
<dbReference type="InterPro" id="IPR004875">
    <property type="entry name" value="DDE_SF_endonuclease_dom"/>
</dbReference>
<dbReference type="OrthoDB" id="6428588at2759"/>
<dbReference type="GO" id="GO:0005634">
    <property type="term" value="C:nucleus"/>
    <property type="evidence" value="ECO:0007669"/>
    <property type="project" value="TreeGrafter"/>
</dbReference>
<comment type="caution">
    <text evidence="2">The sequence shown here is derived from an EMBL/GenBank/DDBJ whole genome shotgun (WGS) entry which is preliminary data.</text>
</comment>
<dbReference type="PANTHER" id="PTHR19303:SF16">
    <property type="entry name" value="JERKY PROTEIN HOMOLOG-LIKE"/>
    <property type="match status" value="1"/>
</dbReference>
<reference evidence="2 3" key="1">
    <citation type="journal article" date="2019" name="Sci. Rep.">
        <title>Orb-weaving spider Araneus ventricosus genome elucidates the spidroin gene catalogue.</title>
        <authorList>
            <person name="Kono N."/>
            <person name="Nakamura H."/>
            <person name="Ohtoshi R."/>
            <person name="Moran D.A.P."/>
            <person name="Shinohara A."/>
            <person name="Yoshida Y."/>
            <person name="Fujiwara M."/>
            <person name="Mori M."/>
            <person name="Tomita M."/>
            <person name="Arakawa K."/>
        </authorList>
    </citation>
    <scope>NUCLEOTIDE SEQUENCE [LARGE SCALE GENOMIC DNA]</scope>
</reference>
<dbReference type="PANTHER" id="PTHR19303">
    <property type="entry name" value="TRANSPOSON"/>
    <property type="match status" value="1"/>
</dbReference>
<organism evidence="2 3">
    <name type="scientific">Araneus ventricosus</name>
    <name type="common">Orbweaver spider</name>
    <name type="synonym">Epeira ventricosa</name>
    <dbReference type="NCBI Taxonomy" id="182803"/>
    <lineage>
        <taxon>Eukaryota</taxon>
        <taxon>Metazoa</taxon>
        <taxon>Ecdysozoa</taxon>
        <taxon>Arthropoda</taxon>
        <taxon>Chelicerata</taxon>
        <taxon>Arachnida</taxon>
        <taxon>Araneae</taxon>
        <taxon>Araneomorphae</taxon>
        <taxon>Entelegynae</taxon>
        <taxon>Araneoidea</taxon>
        <taxon>Araneidae</taxon>
        <taxon>Araneus</taxon>
    </lineage>
</organism>
<evidence type="ECO:0000313" key="3">
    <source>
        <dbReference type="Proteomes" id="UP000499080"/>
    </source>
</evidence>
<protein>
    <submittedName>
        <fullName evidence="2">Jerky-like</fullName>
    </submittedName>
</protein>
<sequence>MQTRNNGQSTAGVSRETRFFLLNNCPGHPSAEELCTDDGEISAMFLPPNMTALIQPMDQNVIQNVKLGYRKLLLTNILNDPVHNENLEKTLKNVNLKDVVFNLANCWASVSILLINKSWKNLLPNFIDSEVEEIQLPSLINQLQNTNPMSNTETLQWAADTDDSLARNEILTDDEIIRTVTAEDDDDDDINPVNPVKISHSEAVAALNTSLQWAEEQNFEAHEIMLFRRLRDRAFELKIGMAAVRKLVAFYTEREREDRALRRKMLIASKKRLLAVHENQRDEIVKNIVYKTPVPSLDELKPRIVTAIQNVTPQMLENTWREIEFRLDVLRATKGSHMQIH</sequence>
<dbReference type="GO" id="GO:0003677">
    <property type="term" value="F:DNA binding"/>
    <property type="evidence" value="ECO:0007669"/>
    <property type="project" value="TreeGrafter"/>
</dbReference>
<keyword evidence="3" id="KW-1185">Reference proteome</keyword>
<proteinExistence type="predicted"/>
<dbReference type="InterPro" id="IPR050863">
    <property type="entry name" value="CenT-Element_Derived"/>
</dbReference>
<evidence type="ECO:0000259" key="1">
    <source>
        <dbReference type="Pfam" id="PF03184"/>
    </source>
</evidence>
<dbReference type="Pfam" id="PF03184">
    <property type="entry name" value="DDE_1"/>
    <property type="match status" value="1"/>
</dbReference>
<dbReference type="EMBL" id="BGPR01016675">
    <property type="protein sequence ID" value="GBN73809.1"/>
    <property type="molecule type" value="Genomic_DNA"/>
</dbReference>